<reference evidence="13 14" key="1">
    <citation type="submission" date="2024-08" db="EMBL/GenBank/DDBJ databases">
        <authorList>
            <person name="Lu H."/>
        </authorList>
    </citation>
    <scope>NUCLEOTIDE SEQUENCE [LARGE SCALE GENOMIC DNA]</scope>
    <source>
        <strain evidence="13 14">BYS180W</strain>
    </source>
</reference>
<evidence type="ECO:0000256" key="10">
    <source>
        <dbReference type="ARBA" id="ARBA00048743"/>
    </source>
</evidence>
<evidence type="ECO:0000256" key="3">
    <source>
        <dbReference type="ARBA" id="ARBA00017144"/>
    </source>
</evidence>
<keyword evidence="4 11" id="KW-0808">Transferase</keyword>
<evidence type="ECO:0000256" key="5">
    <source>
        <dbReference type="ARBA" id="ARBA00022727"/>
    </source>
</evidence>
<dbReference type="Pfam" id="PF02223">
    <property type="entry name" value="Thymidylate_kin"/>
    <property type="match status" value="1"/>
</dbReference>
<evidence type="ECO:0000256" key="2">
    <source>
        <dbReference type="ARBA" id="ARBA00012980"/>
    </source>
</evidence>
<dbReference type="GO" id="GO:0004798">
    <property type="term" value="F:dTMP kinase activity"/>
    <property type="evidence" value="ECO:0007669"/>
    <property type="project" value="UniProtKB-EC"/>
</dbReference>
<protein>
    <recommendedName>
        <fullName evidence="3 11">Thymidylate kinase</fullName>
        <ecNumber evidence="2 11">2.7.4.9</ecNumber>
    </recommendedName>
    <alternativeName>
        <fullName evidence="9 11">dTMP kinase</fullName>
    </alternativeName>
</protein>
<evidence type="ECO:0000256" key="9">
    <source>
        <dbReference type="ARBA" id="ARBA00029962"/>
    </source>
</evidence>
<evidence type="ECO:0000256" key="11">
    <source>
        <dbReference type="HAMAP-Rule" id="MF_00165"/>
    </source>
</evidence>
<dbReference type="EMBL" id="JBIGHZ010000005">
    <property type="protein sequence ID" value="MFG6449112.1"/>
    <property type="molecule type" value="Genomic_DNA"/>
</dbReference>
<gene>
    <name evidence="11 13" type="primary">tmk</name>
    <name evidence="13" type="ORF">ACG0Z6_12810</name>
</gene>
<comment type="similarity">
    <text evidence="1 11">Belongs to the thymidylate kinase family.</text>
</comment>
<evidence type="ECO:0000256" key="4">
    <source>
        <dbReference type="ARBA" id="ARBA00022679"/>
    </source>
</evidence>
<evidence type="ECO:0000313" key="13">
    <source>
        <dbReference type="EMBL" id="MFG6449112.1"/>
    </source>
</evidence>
<dbReference type="NCBIfam" id="TIGR00041">
    <property type="entry name" value="DTMP_kinase"/>
    <property type="match status" value="1"/>
</dbReference>
<organism evidence="13 14">
    <name type="scientific">Roseateles rivi</name>
    <dbReference type="NCBI Taxonomy" id="3299028"/>
    <lineage>
        <taxon>Bacteria</taxon>
        <taxon>Pseudomonadati</taxon>
        <taxon>Pseudomonadota</taxon>
        <taxon>Betaproteobacteria</taxon>
        <taxon>Burkholderiales</taxon>
        <taxon>Sphaerotilaceae</taxon>
        <taxon>Roseateles</taxon>
    </lineage>
</organism>
<dbReference type="PANTHER" id="PTHR10344">
    <property type="entry name" value="THYMIDYLATE KINASE"/>
    <property type="match status" value="1"/>
</dbReference>
<comment type="function">
    <text evidence="11">Phosphorylation of dTMP to form dTDP in both de novo and salvage pathways of dTTP synthesis.</text>
</comment>
<dbReference type="InterPro" id="IPR018094">
    <property type="entry name" value="Thymidylate_kinase"/>
</dbReference>
<dbReference type="PANTHER" id="PTHR10344:SF4">
    <property type="entry name" value="UMP-CMP KINASE 2, MITOCHONDRIAL"/>
    <property type="match status" value="1"/>
</dbReference>
<dbReference type="InterPro" id="IPR027417">
    <property type="entry name" value="P-loop_NTPase"/>
</dbReference>
<dbReference type="InterPro" id="IPR039430">
    <property type="entry name" value="Thymidylate_kin-like_dom"/>
</dbReference>
<keyword evidence="5 11" id="KW-0545">Nucleotide biosynthesis</keyword>
<feature type="binding site" evidence="11">
    <location>
        <begin position="25"/>
        <end position="32"/>
    </location>
    <ligand>
        <name>ATP</name>
        <dbReference type="ChEBI" id="CHEBI:30616"/>
    </ligand>
</feature>
<sequence>MPPSTSTKESNNSVRQPGLFITFEGIDGAGKTTHIDATSQWLRERGHTLLHTREPGGTELAEALRALFLHKDMDGLTEALLVFAARRDHLRQVIAPALQQGHTVLCDRFADATFAYQGGGRGMDWAQLQTLEQWVVGPHQPQLTLWFDLDPAVAAQRRALARSADRLEQQDLDFFALVRSAYERRAAEAPERVRRIDAGQSIEAVRTQVLAQLEALC</sequence>
<dbReference type="Proteomes" id="UP001606099">
    <property type="component" value="Unassembled WGS sequence"/>
</dbReference>
<evidence type="ECO:0000256" key="8">
    <source>
        <dbReference type="ARBA" id="ARBA00022840"/>
    </source>
</evidence>
<dbReference type="CDD" id="cd01672">
    <property type="entry name" value="TMPK"/>
    <property type="match status" value="1"/>
</dbReference>
<evidence type="ECO:0000313" key="14">
    <source>
        <dbReference type="Proteomes" id="UP001606099"/>
    </source>
</evidence>
<evidence type="ECO:0000259" key="12">
    <source>
        <dbReference type="Pfam" id="PF02223"/>
    </source>
</evidence>
<keyword evidence="8 11" id="KW-0067">ATP-binding</keyword>
<evidence type="ECO:0000256" key="7">
    <source>
        <dbReference type="ARBA" id="ARBA00022777"/>
    </source>
</evidence>
<dbReference type="Gene3D" id="3.40.50.300">
    <property type="entry name" value="P-loop containing nucleotide triphosphate hydrolases"/>
    <property type="match status" value="1"/>
</dbReference>
<keyword evidence="7 11" id="KW-0418">Kinase</keyword>
<comment type="caution">
    <text evidence="13">The sequence shown here is derived from an EMBL/GenBank/DDBJ whole genome shotgun (WGS) entry which is preliminary data.</text>
</comment>
<evidence type="ECO:0000256" key="1">
    <source>
        <dbReference type="ARBA" id="ARBA00009776"/>
    </source>
</evidence>
<dbReference type="HAMAP" id="MF_00165">
    <property type="entry name" value="Thymidylate_kinase"/>
    <property type="match status" value="1"/>
</dbReference>
<evidence type="ECO:0000256" key="6">
    <source>
        <dbReference type="ARBA" id="ARBA00022741"/>
    </source>
</evidence>
<feature type="domain" description="Thymidylate kinase-like" evidence="12">
    <location>
        <begin position="23"/>
        <end position="208"/>
    </location>
</feature>
<proteinExistence type="inferred from homology"/>
<keyword evidence="6 11" id="KW-0547">Nucleotide-binding</keyword>
<accession>A0ABW7FXS9</accession>
<dbReference type="SUPFAM" id="SSF52540">
    <property type="entry name" value="P-loop containing nucleoside triphosphate hydrolases"/>
    <property type="match status" value="1"/>
</dbReference>
<name>A0ABW7FXS9_9BURK</name>
<keyword evidence="14" id="KW-1185">Reference proteome</keyword>
<dbReference type="RefSeq" id="WP_394462007.1">
    <property type="nucleotide sequence ID" value="NZ_JBIGHZ010000005.1"/>
</dbReference>
<comment type="catalytic activity">
    <reaction evidence="10 11">
        <text>dTMP + ATP = dTDP + ADP</text>
        <dbReference type="Rhea" id="RHEA:13517"/>
        <dbReference type="ChEBI" id="CHEBI:30616"/>
        <dbReference type="ChEBI" id="CHEBI:58369"/>
        <dbReference type="ChEBI" id="CHEBI:63528"/>
        <dbReference type="ChEBI" id="CHEBI:456216"/>
        <dbReference type="EC" id="2.7.4.9"/>
    </reaction>
</comment>
<dbReference type="EC" id="2.7.4.9" evidence="2 11"/>